<dbReference type="AlphaFoldDB" id="A0A6A4FU02"/>
<dbReference type="EMBL" id="QXFT01000253">
    <property type="protein sequence ID" value="KAE9349419.1"/>
    <property type="molecule type" value="Genomic_DNA"/>
</dbReference>
<feature type="compositionally biased region" description="Basic residues" evidence="1">
    <location>
        <begin position="76"/>
        <end position="89"/>
    </location>
</feature>
<evidence type="ECO:0000313" key="3">
    <source>
        <dbReference type="EMBL" id="KAE9034736.1"/>
    </source>
</evidence>
<keyword evidence="6" id="KW-1185">Reference proteome</keyword>
<organism evidence="4 6">
    <name type="scientific">Phytophthora rubi</name>
    <dbReference type="NCBI Taxonomy" id="129364"/>
    <lineage>
        <taxon>Eukaryota</taxon>
        <taxon>Sar</taxon>
        <taxon>Stramenopiles</taxon>
        <taxon>Oomycota</taxon>
        <taxon>Peronosporomycetes</taxon>
        <taxon>Peronosporales</taxon>
        <taxon>Peronosporaceae</taxon>
        <taxon>Phytophthora</taxon>
    </lineage>
</organism>
<dbReference type="Proteomes" id="UP000435112">
    <property type="component" value="Unassembled WGS sequence"/>
</dbReference>
<sequence length="194" mass="21242">MKNKTVEQKLPYEKEAAEQRLQQTNKAVEQGLADGDAAVEQDLPPRANGAVENELLRLEEGEASSSESDTSVSSRGSRRTRTSRRPRKRLKLCRAPVYLPPAPTESVCTVEYVDGAPNRTRVIEVASPPRDTKSITSLPGISWKKFLRDLKTGDIEQVCLINDGDLVSHAINSVDSADTSSQPKSALLRSLGSR</sequence>
<accession>A0A6A4FU02</accession>
<proteinExistence type="predicted"/>
<dbReference type="EMBL" id="QXFV01000538">
    <property type="protein sequence ID" value="KAE9034736.1"/>
    <property type="molecule type" value="Genomic_DNA"/>
</dbReference>
<gene>
    <name evidence="3" type="ORF">PR001_g9614</name>
    <name evidence="2" type="ORF">PR002_g14688</name>
    <name evidence="4" type="ORF">PR003_g5893</name>
</gene>
<evidence type="ECO:0000256" key="1">
    <source>
        <dbReference type="SAM" id="MobiDB-lite"/>
    </source>
</evidence>
<dbReference type="EMBL" id="QXFU01001030">
    <property type="protein sequence ID" value="KAE9012844.1"/>
    <property type="molecule type" value="Genomic_DNA"/>
</dbReference>
<feature type="compositionally biased region" description="Basic and acidic residues" evidence="1">
    <location>
        <begin position="1"/>
        <end position="18"/>
    </location>
</feature>
<feature type="region of interest" description="Disordered" evidence="1">
    <location>
        <begin position="175"/>
        <end position="194"/>
    </location>
</feature>
<evidence type="ECO:0000313" key="4">
    <source>
        <dbReference type="EMBL" id="KAE9349419.1"/>
    </source>
</evidence>
<feature type="region of interest" description="Disordered" evidence="1">
    <location>
        <begin position="1"/>
        <end position="89"/>
    </location>
</feature>
<evidence type="ECO:0000313" key="2">
    <source>
        <dbReference type="EMBL" id="KAE9012844.1"/>
    </source>
</evidence>
<evidence type="ECO:0000313" key="7">
    <source>
        <dbReference type="Proteomes" id="UP000435112"/>
    </source>
</evidence>
<dbReference type="OrthoDB" id="137060at2759"/>
<comment type="caution">
    <text evidence="4">The sequence shown here is derived from an EMBL/GenBank/DDBJ whole genome shotgun (WGS) entry which is preliminary data.</text>
</comment>
<evidence type="ECO:0000313" key="5">
    <source>
        <dbReference type="Proteomes" id="UP000429607"/>
    </source>
</evidence>
<protein>
    <recommendedName>
        <fullName evidence="8">Polyprotein</fullName>
    </recommendedName>
</protein>
<dbReference type="Proteomes" id="UP000429607">
    <property type="component" value="Unassembled WGS sequence"/>
</dbReference>
<evidence type="ECO:0000313" key="6">
    <source>
        <dbReference type="Proteomes" id="UP000434957"/>
    </source>
</evidence>
<feature type="compositionally biased region" description="Low complexity" evidence="1">
    <location>
        <begin position="63"/>
        <end position="75"/>
    </location>
</feature>
<evidence type="ECO:0008006" key="8">
    <source>
        <dbReference type="Google" id="ProtNLM"/>
    </source>
</evidence>
<feature type="compositionally biased region" description="Polar residues" evidence="1">
    <location>
        <begin position="175"/>
        <end position="184"/>
    </location>
</feature>
<dbReference type="Proteomes" id="UP000434957">
    <property type="component" value="Unassembled WGS sequence"/>
</dbReference>
<reference evidence="4 6" key="1">
    <citation type="submission" date="2018-08" db="EMBL/GenBank/DDBJ databases">
        <title>Genomic investigation of the strawberry pathogen Phytophthora fragariae indicates pathogenicity is determined by transcriptional variation in three key races.</title>
        <authorList>
            <person name="Adams T.M."/>
            <person name="Armitage A.D."/>
            <person name="Sobczyk M.K."/>
            <person name="Bates H.J."/>
            <person name="Dunwell J.M."/>
            <person name="Nellist C.F."/>
            <person name="Harrison R.J."/>
        </authorList>
    </citation>
    <scope>NUCLEOTIDE SEQUENCE [LARGE SCALE GENOMIC DNA]</scope>
    <source>
        <strain evidence="3 5">SCRP249</strain>
        <strain evidence="2 7">SCRP324</strain>
        <strain evidence="4 6">SCRP333</strain>
    </source>
</reference>
<name>A0A6A4FU02_9STRA</name>